<keyword evidence="5" id="KW-1185">Reference proteome</keyword>
<name>A0A815R9W6_9BILA</name>
<dbReference type="SUPFAM" id="SSF101898">
    <property type="entry name" value="NHL repeat"/>
    <property type="match status" value="1"/>
</dbReference>
<dbReference type="Proteomes" id="UP000663832">
    <property type="component" value="Unassembled WGS sequence"/>
</dbReference>
<evidence type="ECO:0000313" key="3">
    <source>
        <dbReference type="EMBL" id="CAF1473724.1"/>
    </source>
</evidence>
<dbReference type="InterPro" id="IPR011042">
    <property type="entry name" value="6-blade_b-propeller_TolB-like"/>
</dbReference>
<organism evidence="3 6">
    <name type="scientific">Adineta steineri</name>
    <dbReference type="NCBI Taxonomy" id="433720"/>
    <lineage>
        <taxon>Eukaryota</taxon>
        <taxon>Metazoa</taxon>
        <taxon>Spiralia</taxon>
        <taxon>Gnathifera</taxon>
        <taxon>Rotifera</taxon>
        <taxon>Eurotatoria</taxon>
        <taxon>Bdelloidea</taxon>
        <taxon>Adinetida</taxon>
        <taxon>Adinetidae</taxon>
        <taxon>Adineta</taxon>
    </lineage>
</organism>
<feature type="coiled-coil region" evidence="2">
    <location>
        <begin position="38"/>
        <end position="79"/>
    </location>
</feature>
<evidence type="ECO:0000313" key="4">
    <source>
        <dbReference type="EMBL" id="CAF1636616.1"/>
    </source>
</evidence>
<evidence type="ECO:0000313" key="6">
    <source>
        <dbReference type="Proteomes" id="UP000663877"/>
    </source>
</evidence>
<dbReference type="EMBL" id="CAJNOI010002399">
    <property type="protein sequence ID" value="CAF1473724.1"/>
    <property type="molecule type" value="Genomic_DNA"/>
</dbReference>
<evidence type="ECO:0000256" key="2">
    <source>
        <dbReference type="SAM" id="Coils"/>
    </source>
</evidence>
<feature type="coiled-coil region" evidence="2">
    <location>
        <begin position="103"/>
        <end position="137"/>
    </location>
</feature>
<evidence type="ECO:0000313" key="5">
    <source>
        <dbReference type="Proteomes" id="UP000663832"/>
    </source>
</evidence>
<keyword evidence="1" id="KW-0677">Repeat</keyword>
<dbReference type="EMBL" id="CAJNOM010002719">
    <property type="protein sequence ID" value="CAF1636616.1"/>
    <property type="molecule type" value="Genomic_DNA"/>
</dbReference>
<dbReference type="Pfam" id="PF01436">
    <property type="entry name" value="NHL"/>
    <property type="match status" value="1"/>
</dbReference>
<reference evidence="3" key="1">
    <citation type="submission" date="2021-02" db="EMBL/GenBank/DDBJ databases">
        <authorList>
            <person name="Nowell W R."/>
        </authorList>
    </citation>
    <scope>NUCLEOTIDE SEQUENCE</scope>
</reference>
<gene>
    <name evidence="3" type="ORF">BJG266_LOCUS41677</name>
    <name evidence="4" type="ORF">QVE165_LOCUS58552</name>
</gene>
<keyword evidence="2" id="KW-0175">Coiled coil</keyword>
<dbReference type="OrthoDB" id="342730at2759"/>
<dbReference type="Gene3D" id="2.120.10.30">
    <property type="entry name" value="TolB, C-terminal domain"/>
    <property type="match status" value="1"/>
</dbReference>
<dbReference type="Proteomes" id="UP000663877">
    <property type="component" value="Unassembled WGS sequence"/>
</dbReference>
<proteinExistence type="predicted"/>
<accession>A0A815R9W6</accession>
<dbReference type="InterPro" id="IPR001258">
    <property type="entry name" value="NHL_repeat"/>
</dbReference>
<comment type="caution">
    <text evidence="3">The sequence shown here is derived from an EMBL/GenBank/DDBJ whole genome shotgun (WGS) entry which is preliminary data.</text>
</comment>
<sequence>MAMANNKRKCFTCHKENNTYTCEGCLKRFCSRHIPEHQQKLNDELSHIIIDYDQLKQKINEQNRQNHSLINQIDQWEMESIEKIQQKAQSYREIVIKFSETSINDIEIRFNDLNKQIQQLKKENDFNEINLNYLKSQLMKLTQELNSPLKISIKEDSESFINEISIIPSKISKFSKWKQNAITVAGGNGQGHELNQLDHPFRIFIDKKKNIFIADGFNHRIVEWRHNAKEGQIIAGKEEGEIVVGGNGKGNQSNQLNNPSGLSFDNKGNLFVVDRLNHQVGKFEIIL</sequence>
<protein>
    <submittedName>
        <fullName evidence="3">Uncharacterized protein</fullName>
    </submittedName>
</protein>
<evidence type="ECO:0000256" key="1">
    <source>
        <dbReference type="ARBA" id="ARBA00022737"/>
    </source>
</evidence>
<dbReference type="AlphaFoldDB" id="A0A815R9W6"/>